<dbReference type="HOGENOM" id="CLU_031627_1_0_4"/>
<evidence type="ECO:0000313" key="2">
    <source>
        <dbReference type="Proteomes" id="UP000008291"/>
    </source>
</evidence>
<keyword evidence="2" id="KW-1185">Reference proteome</keyword>
<dbReference type="KEGG" id="tbd:Tbd_1978"/>
<reference evidence="1 2" key="1">
    <citation type="journal article" date="2006" name="J. Bacteriol.">
        <title>The genome sequence of the obligately chemolithoautotrophic, facultatively anaerobic bacterium Thiobacillus denitrificans.</title>
        <authorList>
            <person name="Beller H.R."/>
            <person name="Chain P.S."/>
            <person name="Letain T.E."/>
            <person name="Chakicherla A."/>
            <person name="Larimer F.W."/>
            <person name="Richardson P.M."/>
            <person name="Coleman M.A."/>
            <person name="Wood A.P."/>
            <person name="Kelly D.P."/>
        </authorList>
    </citation>
    <scope>NUCLEOTIDE SEQUENCE [LARGE SCALE GENOMIC DNA]</scope>
    <source>
        <strain evidence="1 2">ATCC 25259</strain>
    </source>
</reference>
<dbReference type="AlphaFoldDB" id="Q3SHF5"/>
<sequence>MAGPEHTPPGAALQADVETRPKAVAAWLERLPYASPADAARQLVTALYGLNRHPLDEDARYTLLALYRPALARAAAGLEGLLGEGGVPPQPQHRQLGALLRGLHSEHALGCKQVLDTRPRRFGRASPKRIAAAATQQMAALRDLQAACYLTHTSLPPGLWQDLHRLYAFVEASKRAEPTKRTGSDVDDAEPADLVYRQALLLALADPPHMTHAERMQTRVYLDQLAGLARLGAPPAGGGRGFLIRTDGDAAPSAFTVGTAAGALWLDTDALCRTLQETLARRNGGKASGLSGAVDDEASLKLFTRLLRQWSGPAQRSFRRYAAGGGTVQLVAGLSTIHRLLDGLGPAPRPDGAGGASAEPGAPGAAAPIVVNATDWTVTNDSAAGLALLGAPNAPLNLKAGDALALRTDAGEWSLAVVRWVRMRDADGGEIELGVERLAPRVRPLWLRALNGKRSRTEPALLLPGLPALKQPDRLLLPRRVYHVGMDADVWDEARRYTLTFGRLLEQTPSFDLVDFTLFEEAQP</sequence>
<accession>Q3SHF5</accession>
<dbReference type="Proteomes" id="UP000008291">
    <property type="component" value="Chromosome"/>
</dbReference>
<dbReference type="OrthoDB" id="9123042at2"/>
<evidence type="ECO:0000313" key="1">
    <source>
        <dbReference type="EMBL" id="AAZ97931.1"/>
    </source>
</evidence>
<evidence type="ECO:0008006" key="3">
    <source>
        <dbReference type="Google" id="ProtNLM"/>
    </source>
</evidence>
<name>Q3SHF5_THIDA</name>
<dbReference type="EMBL" id="CP000116">
    <property type="protein sequence ID" value="AAZ97931.1"/>
    <property type="molecule type" value="Genomic_DNA"/>
</dbReference>
<protein>
    <recommendedName>
        <fullName evidence="3">Molecular chaperone</fullName>
    </recommendedName>
</protein>
<dbReference type="eggNOG" id="ENOG502Z85G">
    <property type="taxonomic scope" value="Bacteria"/>
</dbReference>
<gene>
    <name evidence="1" type="ordered locus">Tbd_1978</name>
</gene>
<organism evidence="1 2">
    <name type="scientific">Thiobacillus denitrificans (strain ATCC 25259 / T1)</name>
    <dbReference type="NCBI Taxonomy" id="292415"/>
    <lineage>
        <taxon>Bacteria</taxon>
        <taxon>Pseudomonadati</taxon>
        <taxon>Pseudomonadota</taxon>
        <taxon>Betaproteobacteria</taxon>
        <taxon>Nitrosomonadales</taxon>
        <taxon>Thiobacillaceae</taxon>
        <taxon>Thiobacillus</taxon>
    </lineage>
</organism>
<proteinExistence type="predicted"/>
<dbReference type="STRING" id="292415.Tbd_1978"/>
<dbReference type="RefSeq" id="WP_011312490.1">
    <property type="nucleotide sequence ID" value="NC_007404.1"/>
</dbReference>